<proteinExistence type="predicted"/>
<reference evidence="3 4" key="1">
    <citation type="submission" date="2022-05" db="EMBL/GenBank/DDBJ databases">
        <authorList>
            <consortium name="Genoscope - CEA"/>
            <person name="William W."/>
        </authorList>
    </citation>
    <scope>NUCLEOTIDE SEQUENCE [LARGE SCALE GENOMIC DNA]</scope>
</reference>
<keyword evidence="4" id="KW-1185">Reference proteome</keyword>
<dbReference type="Proteomes" id="UP001159427">
    <property type="component" value="Unassembled WGS sequence"/>
</dbReference>
<dbReference type="SUPFAM" id="SSF56204">
    <property type="entry name" value="Hect, E3 ligase catalytic domain"/>
    <property type="match status" value="1"/>
</dbReference>
<feature type="domain" description="HECT" evidence="2">
    <location>
        <begin position="116"/>
        <end position="201"/>
    </location>
</feature>
<evidence type="ECO:0000313" key="4">
    <source>
        <dbReference type="Proteomes" id="UP001159427"/>
    </source>
</evidence>
<comment type="caution">
    <text evidence="3">The sequence shown here is derived from an EMBL/GenBank/DDBJ whole genome shotgun (WGS) entry which is preliminary data.</text>
</comment>
<dbReference type="Gene3D" id="3.30.2410.10">
    <property type="entry name" value="Hect, E3 ligase catalytic domain"/>
    <property type="match status" value="1"/>
</dbReference>
<accession>A0ABN8SLG0</accession>
<gene>
    <name evidence="3" type="ORF">PEVE_00021977</name>
</gene>
<evidence type="ECO:0000259" key="2">
    <source>
        <dbReference type="Pfam" id="PF00632"/>
    </source>
</evidence>
<protein>
    <recommendedName>
        <fullName evidence="2">HECT domain-containing protein</fullName>
    </recommendedName>
</protein>
<dbReference type="InterPro" id="IPR035983">
    <property type="entry name" value="Hect_E3_ubiquitin_ligase"/>
</dbReference>
<sequence>MIASLFGESAITNELLIDSFLAYLSKDERELVKLSLNKGLDKEHEEEWLELLDRFGCKTIPNAEQVGDIVLEIAHKELVQTPRYIIDSWSTPLLVLQQEFQSPDLLQQLFERGKPTTKKVIALLDANAETNAQRETMSYLKQYVRGLESEKLTKFLRFCTGSNMMCVEKITISFNTLEGAVRRPVAHTCGAVLDLPTTYPSFPLFREEWNSVLSSEYWDIDFL</sequence>
<dbReference type="EMBL" id="CALNXI010002939">
    <property type="protein sequence ID" value="CAH3191504.1"/>
    <property type="molecule type" value="Genomic_DNA"/>
</dbReference>
<dbReference type="Pfam" id="PF00632">
    <property type="entry name" value="HECT"/>
    <property type="match status" value="1"/>
</dbReference>
<name>A0ABN8SLG0_9CNID</name>
<keyword evidence="1" id="KW-0833">Ubl conjugation pathway</keyword>
<organism evidence="3 4">
    <name type="scientific">Porites evermanni</name>
    <dbReference type="NCBI Taxonomy" id="104178"/>
    <lineage>
        <taxon>Eukaryota</taxon>
        <taxon>Metazoa</taxon>
        <taxon>Cnidaria</taxon>
        <taxon>Anthozoa</taxon>
        <taxon>Hexacorallia</taxon>
        <taxon>Scleractinia</taxon>
        <taxon>Fungiina</taxon>
        <taxon>Poritidae</taxon>
        <taxon>Porites</taxon>
    </lineage>
</organism>
<evidence type="ECO:0000313" key="3">
    <source>
        <dbReference type="EMBL" id="CAH3191504.1"/>
    </source>
</evidence>
<dbReference type="InterPro" id="IPR000569">
    <property type="entry name" value="HECT_dom"/>
</dbReference>
<evidence type="ECO:0000256" key="1">
    <source>
        <dbReference type="ARBA" id="ARBA00022786"/>
    </source>
</evidence>